<dbReference type="KEGG" id="vg:5141632"/>
<accession>Q647C9</accession>
<name>Q647C9_9VIRU</name>
<proteinExistence type="predicted"/>
<organism evidence="1 2">
    <name type="scientific">Thermoproteus tenax spherical virus 1</name>
    <dbReference type="NCBI Taxonomy" id="292639"/>
    <lineage>
        <taxon>Viruses</taxon>
        <taxon>Viruses incertae sedis</taxon>
        <taxon>Globuloviridae</taxon>
        <taxon>Alphaglobulovirus</taxon>
        <taxon>Alphaglobulovirus cinderense</taxon>
    </lineage>
</organism>
<dbReference type="EMBL" id="AY722806">
    <property type="protein sequence ID" value="AAU25983.1"/>
    <property type="molecule type" value="Genomic_DNA"/>
</dbReference>
<evidence type="ECO:0000313" key="2">
    <source>
        <dbReference type="Proteomes" id="UP000006730"/>
    </source>
</evidence>
<dbReference type="Proteomes" id="UP000006730">
    <property type="component" value="Segment"/>
</dbReference>
<protein>
    <submittedName>
        <fullName evidence="1">Uncharacterized protein</fullName>
    </submittedName>
</protein>
<reference evidence="1 2" key="1">
    <citation type="journal article" date="2006" name="Virology">
        <title>TTSV1, a new virus-like particle isolated from the hyperthermophilic crenarchaeote Thermoproteus tenax.</title>
        <authorList>
            <person name="Ahn D.G."/>
            <person name="Kim S.I."/>
            <person name="Rhee J.K."/>
            <person name="Kim K.P."/>
            <person name="Pan J.G."/>
            <person name="Oh J.W."/>
        </authorList>
    </citation>
    <scope>NUCLEOTIDE SEQUENCE</scope>
</reference>
<keyword evidence="2" id="KW-1185">Reference proteome</keyword>
<sequence length="94" mass="10801">MSAISWSRHGKYWTLTWCCDKTVVTAVGDDSIETLYILRDGDYLHLIYINNNKEIRDLYVLAKPAYINTIVDKYTTLRSLLEAVKDEFPVVAIG</sequence>
<dbReference type="RefSeq" id="YP_164374.1">
    <property type="nucleotide sequence ID" value="NC_006556.1"/>
</dbReference>
<evidence type="ECO:0000313" key="1">
    <source>
        <dbReference type="EMBL" id="AAU25983.1"/>
    </source>
</evidence>
<dbReference type="GeneID" id="5141632"/>